<evidence type="ECO:0000256" key="7">
    <source>
        <dbReference type="PROSITE-ProRule" id="PRU00169"/>
    </source>
</evidence>
<feature type="modified residue" description="4-aspartylphosphate" evidence="7">
    <location>
        <position position="74"/>
    </location>
</feature>
<evidence type="ECO:0000259" key="9">
    <source>
        <dbReference type="PROSITE" id="PS50122"/>
    </source>
</evidence>
<dbReference type="SMART" id="SM00448">
    <property type="entry name" value="REC"/>
    <property type="match status" value="1"/>
</dbReference>
<dbReference type="RefSeq" id="WP_241446371.1">
    <property type="nucleotide sequence ID" value="NZ_JAKZHW010000001.1"/>
</dbReference>
<feature type="domain" description="CheB-type methylesterase" evidence="9">
    <location>
        <begin position="168"/>
        <end position="363"/>
    </location>
</feature>
<dbReference type="EMBL" id="JAKZHW010000001">
    <property type="protein sequence ID" value="MCH8615568.1"/>
    <property type="molecule type" value="Genomic_DNA"/>
</dbReference>
<keyword evidence="7" id="KW-0597">Phosphoprotein</keyword>
<gene>
    <name evidence="10" type="ORF">LZ016_05580</name>
</gene>
<dbReference type="PROSITE" id="PS50110">
    <property type="entry name" value="RESPONSE_REGULATORY"/>
    <property type="match status" value="1"/>
</dbReference>
<dbReference type="CDD" id="cd16432">
    <property type="entry name" value="CheB_Rec"/>
    <property type="match status" value="1"/>
</dbReference>
<keyword evidence="3 6" id="KW-0378">Hydrolase</keyword>
<dbReference type="InterPro" id="IPR008248">
    <property type="entry name" value="CheB-like"/>
</dbReference>
<feature type="active site" evidence="6">
    <location>
        <position position="305"/>
    </location>
</feature>
<evidence type="ECO:0000256" key="2">
    <source>
        <dbReference type="ARBA" id="ARBA00022500"/>
    </source>
</evidence>
<dbReference type="InterPro" id="IPR000673">
    <property type="entry name" value="Sig_transdc_resp-reg_Me-estase"/>
</dbReference>
<protein>
    <recommendedName>
        <fullName evidence="4">protein-glutamate methylesterase</fullName>
        <ecNumber evidence="4">3.1.1.61</ecNumber>
    </recommendedName>
</protein>
<evidence type="ECO:0000256" key="5">
    <source>
        <dbReference type="ARBA" id="ARBA00048267"/>
    </source>
</evidence>
<proteinExistence type="predicted"/>
<evidence type="ECO:0000313" key="11">
    <source>
        <dbReference type="Proteomes" id="UP001203058"/>
    </source>
</evidence>
<evidence type="ECO:0000313" key="10">
    <source>
        <dbReference type="EMBL" id="MCH8615568.1"/>
    </source>
</evidence>
<feature type="active site" evidence="6">
    <location>
        <position position="212"/>
    </location>
</feature>
<comment type="caution">
    <text evidence="10">The sequence shown here is derived from an EMBL/GenBank/DDBJ whole genome shotgun (WGS) entry which is preliminary data.</text>
</comment>
<dbReference type="PIRSF" id="PIRSF000876">
    <property type="entry name" value="RR_chemtxs_CheB"/>
    <property type="match status" value="1"/>
</dbReference>
<evidence type="ECO:0000256" key="6">
    <source>
        <dbReference type="PROSITE-ProRule" id="PRU00050"/>
    </source>
</evidence>
<dbReference type="SUPFAM" id="SSF52172">
    <property type="entry name" value="CheY-like"/>
    <property type="match status" value="1"/>
</dbReference>
<keyword evidence="11" id="KW-1185">Reference proteome</keyword>
<dbReference type="InterPro" id="IPR001789">
    <property type="entry name" value="Sig_transdc_resp-reg_receiver"/>
</dbReference>
<comment type="catalytic activity">
    <reaction evidence="5">
        <text>[protein]-L-glutamate 5-O-methyl ester + H2O = L-glutamyl-[protein] + methanol + H(+)</text>
        <dbReference type="Rhea" id="RHEA:23236"/>
        <dbReference type="Rhea" id="RHEA-COMP:10208"/>
        <dbReference type="Rhea" id="RHEA-COMP:10311"/>
        <dbReference type="ChEBI" id="CHEBI:15377"/>
        <dbReference type="ChEBI" id="CHEBI:15378"/>
        <dbReference type="ChEBI" id="CHEBI:17790"/>
        <dbReference type="ChEBI" id="CHEBI:29973"/>
        <dbReference type="ChEBI" id="CHEBI:82795"/>
        <dbReference type="EC" id="3.1.1.61"/>
    </reaction>
</comment>
<dbReference type="Proteomes" id="UP001203058">
    <property type="component" value="Unassembled WGS sequence"/>
</dbReference>
<dbReference type="Gene3D" id="3.40.50.2300">
    <property type="match status" value="1"/>
</dbReference>
<evidence type="ECO:0000259" key="8">
    <source>
        <dbReference type="PROSITE" id="PS50110"/>
    </source>
</evidence>
<feature type="domain" description="Response regulatory" evidence="8">
    <location>
        <begin position="23"/>
        <end position="141"/>
    </location>
</feature>
<dbReference type="Pfam" id="PF00072">
    <property type="entry name" value="Response_reg"/>
    <property type="match status" value="1"/>
</dbReference>
<evidence type="ECO:0000256" key="4">
    <source>
        <dbReference type="ARBA" id="ARBA00039140"/>
    </source>
</evidence>
<dbReference type="PROSITE" id="PS50122">
    <property type="entry name" value="CHEB"/>
    <property type="match status" value="1"/>
</dbReference>
<sequence length="366" mass="38181">MERALATSRDRHSAPPVKNRRIRLMIVDDSMIARSVLSRIVESDDSFELAAVAGTAEDAIEALQSVRVDTILLDLEMPGAGGLRSIPRILDSACGAHVMIVSSSADEGTEETIAALAMGAADALPKPGTGRFNGRFSEVLLSRLKALGYADVSRTPAAPLPVSVVHAPLRAMAADPIKLLAIGASTGGIHALNTFFEALPKRIGAPILVTQHLPAPFMPVFARQLAIAAKREALVAEDGMMLLPDRIIIAPGDAHLTLRDGPVVRLDRSASYSGCMPSLDPMFQSAATLFGPTAVAVVLTGMGRDGVQGAARLVAEGGSVLAQDESSSAVWGMPRAVLEAGLACGLMSPDKLARRVASRLGDGSCK</sequence>
<evidence type="ECO:0000256" key="3">
    <source>
        <dbReference type="ARBA" id="ARBA00022801"/>
    </source>
</evidence>
<accession>A0ABS9VKS1</accession>
<dbReference type="PANTHER" id="PTHR42872">
    <property type="entry name" value="PROTEIN-GLUTAMATE METHYLESTERASE/PROTEIN-GLUTAMINE GLUTAMINASE"/>
    <property type="match status" value="1"/>
</dbReference>
<keyword evidence="1" id="KW-0963">Cytoplasm</keyword>
<dbReference type="InterPro" id="IPR011006">
    <property type="entry name" value="CheY-like_superfamily"/>
</dbReference>
<dbReference type="InterPro" id="IPR035909">
    <property type="entry name" value="CheB_C"/>
</dbReference>
<dbReference type="PANTHER" id="PTHR42872:SF6">
    <property type="entry name" value="PROTEIN-GLUTAMATE METHYLESTERASE_PROTEIN-GLUTAMINE GLUTAMINASE"/>
    <property type="match status" value="1"/>
</dbReference>
<evidence type="ECO:0000256" key="1">
    <source>
        <dbReference type="ARBA" id="ARBA00022490"/>
    </source>
</evidence>
<keyword evidence="2 6" id="KW-0145">Chemotaxis</keyword>
<name>A0ABS9VKS1_9SPHN</name>
<feature type="active site" evidence="6">
    <location>
        <position position="185"/>
    </location>
</feature>
<reference evidence="10 11" key="1">
    <citation type="submission" date="2022-03" db="EMBL/GenBank/DDBJ databases">
        <authorList>
            <person name="Jo J.-H."/>
            <person name="Im W.-T."/>
        </authorList>
    </citation>
    <scope>NUCLEOTIDE SEQUENCE [LARGE SCALE GENOMIC DNA]</scope>
    <source>
        <strain evidence="10 11">SM33</strain>
    </source>
</reference>
<organism evidence="10 11">
    <name type="scientific">Sphingomonas telluris</name>
    <dbReference type="NCBI Taxonomy" id="2907998"/>
    <lineage>
        <taxon>Bacteria</taxon>
        <taxon>Pseudomonadati</taxon>
        <taxon>Pseudomonadota</taxon>
        <taxon>Alphaproteobacteria</taxon>
        <taxon>Sphingomonadales</taxon>
        <taxon>Sphingomonadaceae</taxon>
        <taxon>Sphingomonas</taxon>
    </lineage>
</organism>
<dbReference type="EC" id="3.1.1.61" evidence="4"/>
<dbReference type="SUPFAM" id="SSF52738">
    <property type="entry name" value="Methylesterase CheB, C-terminal domain"/>
    <property type="match status" value="1"/>
</dbReference>
<dbReference type="Pfam" id="PF01339">
    <property type="entry name" value="CheB_methylest"/>
    <property type="match status" value="1"/>
</dbReference>
<dbReference type="Gene3D" id="3.40.50.180">
    <property type="entry name" value="Methylesterase CheB, C-terminal domain"/>
    <property type="match status" value="1"/>
</dbReference>